<keyword evidence="2" id="KW-1185">Reference proteome</keyword>
<name>A0A4Z2GIZ9_9TELE</name>
<dbReference type="EMBL" id="SRLO01000516">
    <property type="protein sequence ID" value="TNN53426.1"/>
    <property type="molecule type" value="Genomic_DNA"/>
</dbReference>
<dbReference type="AlphaFoldDB" id="A0A4Z2GIZ9"/>
<organism evidence="1 2">
    <name type="scientific">Liparis tanakae</name>
    <name type="common">Tanaka's snailfish</name>
    <dbReference type="NCBI Taxonomy" id="230148"/>
    <lineage>
        <taxon>Eukaryota</taxon>
        <taxon>Metazoa</taxon>
        <taxon>Chordata</taxon>
        <taxon>Craniata</taxon>
        <taxon>Vertebrata</taxon>
        <taxon>Euteleostomi</taxon>
        <taxon>Actinopterygii</taxon>
        <taxon>Neopterygii</taxon>
        <taxon>Teleostei</taxon>
        <taxon>Neoteleostei</taxon>
        <taxon>Acanthomorphata</taxon>
        <taxon>Eupercaria</taxon>
        <taxon>Perciformes</taxon>
        <taxon>Cottioidei</taxon>
        <taxon>Cottales</taxon>
        <taxon>Liparidae</taxon>
        <taxon>Liparis</taxon>
    </lineage>
</organism>
<dbReference type="Proteomes" id="UP000314294">
    <property type="component" value="Unassembled WGS sequence"/>
</dbReference>
<reference evidence="1 2" key="1">
    <citation type="submission" date="2019-03" db="EMBL/GenBank/DDBJ databases">
        <title>First draft genome of Liparis tanakae, snailfish: a comprehensive survey of snailfish specific genes.</title>
        <authorList>
            <person name="Kim W."/>
            <person name="Song I."/>
            <person name="Jeong J.-H."/>
            <person name="Kim D."/>
            <person name="Kim S."/>
            <person name="Ryu S."/>
            <person name="Song J.Y."/>
            <person name="Lee S.K."/>
        </authorList>
    </citation>
    <scope>NUCLEOTIDE SEQUENCE [LARGE SCALE GENOMIC DNA]</scope>
    <source>
        <tissue evidence="1">Muscle</tissue>
    </source>
</reference>
<proteinExistence type="predicted"/>
<evidence type="ECO:0000313" key="1">
    <source>
        <dbReference type="EMBL" id="TNN53426.1"/>
    </source>
</evidence>
<protein>
    <submittedName>
        <fullName evidence="1">Uncharacterized protein</fullName>
    </submittedName>
</protein>
<accession>A0A4Z2GIZ9</accession>
<comment type="caution">
    <text evidence="1">The sequence shown here is derived from an EMBL/GenBank/DDBJ whole genome shotgun (WGS) entry which is preliminary data.</text>
</comment>
<evidence type="ECO:0000313" key="2">
    <source>
        <dbReference type="Proteomes" id="UP000314294"/>
    </source>
</evidence>
<gene>
    <name evidence="1" type="ORF">EYF80_036336</name>
</gene>
<sequence length="65" mass="7458">MDANCVVRLTAKTEFDEDDSWSLFNTQFLHRVGVVACFWSRSSTPLPVSFEVVQNTRTRTPRNHG</sequence>